<sequence length="298" mass="31649">MYRGTPWAKKASTLPSDRIPPANKQPAGGSAPKSKGKQKEAPKSKEVRRLEELRDGLRDVSATARDPSGGCFCLARVHALSEYTPTCRQCGLILCSLNRPHFACPHCTAPLLNAAARESLISSLETQIADTLEKEERDHQQAIDDARKAAGAFPSLLGAGSAGAPGPLETHPVNQTHKILSLNSKTHKIKVEKHRTVPQISRSASASDVENQAAEKVLPKVPHPPRDVVVSSKPPPTDRPWARLDNADVLYVPPPKPSGGGGSGQQRNARNGKGKKTKEAGAEDGHGSSSQGAGKKPV</sequence>
<dbReference type="GO" id="GO:0005634">
    <property type="term" value="C:nucleus"/>
    <property type="evidence" value="ECO:0007669"/>
    <property type="project" value="InterPro"/>
</dbReference>
<protein>
    <recommendedName>
        <fullName evidence="2">TRIP4/RQT4 C2HC5-type zinc finger domain-containing protein</fullName>
    </recommendedName>
</protein>
<dbReference type="Pfam" id="PF06221">
    <property type="entry name" value="zf-C2HC5"/>
    <property type="match status" value="1"/>
</dbReference>
<dbReference type="GO" id="GO:0008270">
    <property type="term" value="F:zinc ion binding"/>
    <property type="evidence" value="ECO:0007669"/>
    <property type="project" value="InterPro"/>
</dbReference>
<dbReference type="OrthoDB" id="338816at2759"/>
<feature type="region of interest" description="Disordered" evidence="1">
    <location>
        <begin position="184"/>
        <end position="298"/>
    </location>
</feature>
<feature type="region of interest" description="Disordered" evidence="1">
    <location>
        <begin position="1"/>
        <end position="52"/>
    </location>
</feature>
<dbReference type="AlphaFoldDB" id="A0A4R0RLP1"/>
<feature type="compositionally biased region" description="Basic and acidic residues" evidence="1">
    <location>
        <begin position="277"/>
        <end position="286"/>
    </location>
</feature>
<dbReference type="GO" id="GO:0180022">
    <property type="term" value="C:RQC-trigger complex"/>
    <property type="evidence" value="ECO:0007669"/>
    <property type="project" value="InterPro"/>
</dbReference>
<organism evidence="3 4">
    <name type="scientific">Steccherinum ochraceum</name>
    <dbReference type="NCBI Taxonomy" id="92696"/>
    <lineage>
        <taxon>Eukaryota</taxon>
        <taxon>Fungi</taxon>
        <taxon>Dikarya</taxon>
        <taxon>Basidiomycota</taxon>
        <taxon>Agaricomycotina</taxon>
        <taxon>Agaricomycetes</taxon>
        <taxon>Polyporales</taxon>
        <taxon>Steccherinaceae</taxon>
        <taxon>Steccherinum</taxon>
    </lineage>
</organism>
<dbReference type="InterPro" id="IPR009349">
    <property type="entry name" value="TRIP4/RQT4_C2HC5_Znf"/>
</dbReference>
<feature type="compositionally biased region" description="Basic and acidic residues" evidence="1">
    <location>
        <begin position="37"/>
        <end position="52"/>
    </location>
</feature>
<evidence type="ECO:0000313" key="3">
    <source>
        <dbReference type="EMBL" id="TCD63224.1"/>
    </source>
</evidence>
<accession>A0A4R0RLP1</accession>
<feature type="compositionally biased region" description="Polar residues" evidence="1">
    <location>
        <begin position="198"/>
        <end position="210"/>
    </location>
</feature>
<feature type="domain" description="TRIP4/RQT4 C2HC5-type zinc finger" evidence="2">
    <location>
        <begin position="70"/>
        <end position="121"/>
    </location>
</feature>
<dbReference type="GO" id="GO:0072344">
    <property type="term" value="P:rescue of stalled ribosome"/>
    <property type="evidence" value="ECO:0007669"/>
    <property type="project" value="InterPro"/>
</dbReference>
<keyword evidence="4" id="KW-1185">Reference proteome</keyword>
<proteinExistence type="predicted"/>
<dbReference type="STRING" id="92696.A0A4R0RLP1"/>
<reference evidence="3 4" key="1">
    <citation type="submission" date="2018-11" db="EMBL/GenBank/DDBJ databases">
        <title>Genome assembly of Steccherinum ochraceum LE-BIN_3174, the white-rot fungus of the Steccherinaceae family (The Residual Polyporoid clade, Polyporales, Basidiomycota).</title>
        <authorList>
            <person name="Fedorova T.V."/>
            <person name="Glazunova O.A."/>
            <person name="Landesman E.O."/>
            <person name="Moiseenko K.V."/>
            <person name="Psurtseva N.V."/>
            <person name="Savinova O.S."/>
            <person name="Shakhova N.V."/>
            <person name="Tyazhelova T.V."/>
            <person name="Vasina D.V."/>
        </authorList>
    </citation>
    <scope>NUCLEOTIDE SEQUENCE [LARGE SCALE GENOMIC DNA]</scope>
    <source>
        <strain evidence="3 4">LE-BIN_3174</strain>
    </source>
</reference>
<evidence type="ECO:0000256" key="1">
    <source>
        <dbReference type="SAM" id="MobiDB-lite"/>
    </source>
</evidence>
<comment type="caution">
    <text evidence="3">The sequence shown here is derived from an EMBL/GenBank/DDBJ whole genome shotgun (WGS) entry which is preliminary data.</text>
</comment>
<dbReference type="Proteomes" id="UP000292702">
    <property type="component" value="Unassembled WGS sequence"/>
</dbReference>
<evidence type="ECO:0000313" key="4">
    <source>
        <dbReference type="Proteomes" id="UP000292702"/>
    </source>
</evidence>
<evidence type="ECO:0000259" key="2">
    <source>
        <dbReference type="Pfam" id="PF06221"/>
    </source>
</evidence>
<gene>
    <name evidence="3" type="ORF">EIP91_005837</name>
</gene>
<dbReference type="EMBL" id="RWJN01000314">
    <property type="protein sequence ID" value="TCD63224.1"/>
    <property type="molecule type" value="Genomic_DNA"/>
</dbReference>
<name>A0A4R0RLP1_9APHY</name>